<protein>
    <submittedName>
        <fullName evidence="2">Uncharacterized protein</fullName>
    </submittedName>
</protein>
<feature type="region of interest" description="Disordered" evidence="1">
    <location>
        <begin position="19"/>
        <end position="88"/>
    </location>
</feature>
<gene>
    <name evidence="2" type="ORF">CGL2_11276210a</name>
</gene>
<dbReference type="EMBL" id="DS995260">
    <property type="protein sequence ID" value="EDZ39043.1"/>
    <property type="molecule type" value="Genomic_DNA"/>
</dbReference>
<dbReference type="AlphaFoldDB" id="B6ANK0"/>
<feature type="compositionally biased region" description="Basic and acidic residues" evidence="1">
    <location>
        <begin position="32"/>
        <end position="48"/>
    </location>
</feature>
<accession>B6ANK0</accession>
<proteinExistence type="predicted"/>
<reference evidence="2" key="2">
    <citation type="journal article" date="2008" name="PLoS Biol.">
        <title>Population genomic analysis of strain variation in Leptospirillum group II bacteria involved in acid mine drainage formation.</title>
        <authorList>
            <person name="Simmons S.L."/>
            <person name="Dibartolo G."/>
            <person name="Denef V.J."/>
            <person name="Goltsman D.S."/>
            <person name="Thelen M.P."/>
            <person name="Banfield J.F."/>
        </authorList>
    </citation>
    <scope>NUCLEOTIDE SEQUENCE [LARGE SCALE GENOMIC DNA]</scope>
</reference>
<name>B6ANK0_9BACT</name>
<evidence type="ECO:0000313" key="2">
    <source>
        <dbReference type="EMBL" id="EDZ39043.1"/>
    </source>
</evidence>
<organism evidence="2">
    <name type="scientific">Leptospirillum sp. Group II '5-way CG'</name>
    <dbReference type="NCBI Taxonomy" id="419541"/>
    <lineage>
        <taxon>Bacteria</taxon>
        <taxon>Pseudomonadati</taxon>
        <taxon>Nitrospirota</taxon>
        <taxon>Nitrospiria</taxon>
        <taxon>Nitrospirales</taxon>
        <taxon>Nitrospiraceae</taxon>
        <taxon>Leptospirillum</taxon>
    </lineage>
</organism>
<reference evidence="2" key="1">
    <citation type="journal article" date="2004" name="Nature">
        <title>Community structure and metabolism through reconstruction of microbial genomes from the environment.</title>
        <authorList>
            <person name="Tyson G.W."/>
            <person name="Chapman J."/>
            <person name="Hugenholtz P."/>
            <person name="Allen E.E."/>
            <person name="Ram R.J."/>
            <person name="Richardson P.M."/>
            <person name="Solovyev V.V."/>
            <person name="Rubin E.M."/>
            <person name="Rokhsar D.S."/>
            <person name="Banfield J.F."/>
        </authorList>
    </citation>
    <scope>NUCLEOTIDE SEQUENCE [LARGE SCALE GENOMIC DNA]</scope>
</reference>
<sequence length="115" mass="12601">MRCWQAAGGDTLRRRKNDSGVLFFSPMPGTRVADEGDKPGRRRGEGARRKGPRRKGPRRKGPRRKGPRRKGPTQSNITTTPDAPVGGLSYFCLKSGRSVLNRSQTGAYMSESGAK</sequence>
<evidence type="ECO:0000256" key="1">
    <source>
        <dbReference type="SAM" id="MobiDB-lite"/>
    </source>
</evidence>
<feature type="compositionally biased region" description="Basic residues" evidence="1">
    <location>
        <begin position="49"/>
        <end position="71"/>
    </location>
</feature>